<dbReference type="OrthoDB" id="7863791at2"/>
<feature type="chain" id="PRO_5014173093" evidence="1">
    <location>
        <begin position="20"/>
        <end position="158"/>
    </location>
</feature>
<dbReference type="RefSeq" id="WP_101751330.1">
    <property type="nucleotide sequence ID" value="NZ_CP025430.1"/>
</dbReference>
<proteinExistence type="predicted"/>
<organism evidence="2 3">
    <name type="scientific">Paracoccus zhejiangensis</name>
    <dbReference type="NCBI Taxonomy" id="1077935"/>
    <lineage>
        <taxon>Bacteria</taxon>
        <taxon>Pseudomonadati</taxon>
        <taxon>Pseudomonadota</taxon>
        <taxon>Alphaproteobacteria</taxon>
        <taxon>Rhodobacterales</taxon>
        <taxon>Paracoccaceae</taxon>
        <taxon>Paracoccus</taxon>
    </lineage>
</organism>
<dbReference type="EMBL" id="CP025430">
    <property type="protein sequence ID" value="AUH63288.1"/>
    <property type="molecule type" value="Genomic_DNA"/>
</dbReference>
<dbReference type="KEGG" id="pzh:CX676_03230"/>
<gene>
    <name evidence="2" type="ORF">CX676_03230</name>
</gene>
<name>A0A2H5EVF6_9RHOB</name>
<reference evidence="2 3" key="1">
    <citation type="journal article" date="2013" name="Antonie Van Leeuwenhoek">
        <title>Paracoccus zhejiangensis sp. nov., isolated from activated sludge in wastewater-treatment system.</title>
        <authorList>
            <person name="Wu Z.G."/>
            <person name="Zhang D.F."/>
            <person name="Liu Y.L."/>
            <person name="Wang F."/>
            <person name="Jiang X."/>
            <person name="Li C."/>
            <person name="Li S.P."/>
            <person name="Hong Q."/>
            <person name="Li W.J."/>
        </authorList>
    </citation>
    <scope>NUCLEOTIDE SEQUENCE [LARGE SCALE GENOMIC DNA]</scope>
    <source>
        <strain evidence="2 3">J6</strain>
    </source>
</reference>
<sequence length="158" mass="17117">MPRILPALILAALSGPTLAETEPNVFMDDRSSPESVVISFYNAIHRHEYLRAWSYYDPDDAPDYPGFRDGYAGTDSVKLRVGEVQSEGAAGSIHSSVPVALRATATDGTETVYTGCYRLTQVQPANQDMPPFRPIQIDAGEMAVSDQPFASAMGVCTE</sequence>
<evidence type="ECO:0000313" key="2">
    <source>
        <dbReference type="EMBL" id="AUH63288.1"/>
    </source>
</evidence>
<evidence type="ECO:0000256" key="1">
    <source>
        <dbReference type="SAM" id="SignalP"/>
    </source>
</evidence>
<keyword evidence="3" id="KW-1185">Reference proteome</keyword>
<accession>A0A2H5EVF6</accession>
<keyword evidence="1" id="KW-0732">Signal</keyword>
<protein>
    <submittedName>
        <fullName evidence="2">Uncharacterized protein</fullName>
    </submittedName>
</protein>
<feature type="signal peptide" evidence="1">
    <location>
        <begin position="1"/>
        <end position="19"/>
    </location>
</feature>
<evidence type="ECO:0000313" key="3">
    <source>
        <dbReference type="Proteomes" id="UP000234530"/>
    </source>
</evidence>
<dbReference type="Proteomes" id="UP000234530">
    <property type="component" value="Chromosome"/>
</dbReference>
<dbReference type="AlphaFoldDB" id="A0A2H5EVF6"/>